<dbReference type="PANTHER" id="PTHR43584:SF5">
    <property type="entry name" value="PROTEIN LICC"/>
    <property type="match status" value="1"/>
</dbReference>
<dbReference type="Pfam" id="PF12804">
    <property type="entry name" value="NTP_transf_3"/>
    <property type="match status" value="1"/>
</dbReference>
<evidence type="ECO:0000313" key="5">
    <source>
        <dbReference type="Proteomes" id="UP000256977"/>
    </source>
</evidence>
<dbReference type="InterPro" id="IPR029044">
    <property type="entry name" value="Nucleotide-diphossugar_trans"/>
</dbReference>
<proteinExistence type="predicted"/>
<keyword evidence="1" id="KW-0808">Transferase</keyword>
<reference evidence="4 5" key="1">
    <citation type="submission" date="2018-07" db="EMBL/GenBank/DDBJ databases">
        <title>Genomic Encyclopedia of Type Strains, Phase III (KMG-III): the genomes of soil and plant-associated and newly described type strains.</title>
        <authorList>
            <person name="Whitman W."/>
        </authorList>
    </citation>
    <scope>NUCLEOTIDE SEQUENCE [LARGE SCALE GENOMIC DNA]</scope>
    <source>
        <strain evidence="4 5">CECT 7287</strain>
    </source>
</reference>
<evidence type="ECO:0000256" key="1">
    <source>
        <dbReference type="ARBA" id="ARBA00022679"/>
    </source>
</evidence>
<keyword evidence="5" id="KW-1185">Reference proteome</keyword>
<feature type="domain" description="MobA-like NTP transferase" evidence="3">
    <location>
        <begin position="4"/>
        <end position="128"/>
    </location>
</feature>
<evidence type="ECO:0000313" key="4">
    <source>
        <dbReference type="EMBL" id="RED83977.1"/>
    </source>
</evidence>
<dbReference type="InterPro" id="IPR050065">
    <property type="entry name" value="GlmU-like"/>
</dbReference>
<keyword evidence="4" id="KW-0418">Kinase</keyword>
<evidence type="ECO:0000256" key="2">
    <source>
        <dbReference type="ARBA" id="ARBA00022695"/>
    </source>
</evidence>
<dbReference type="Proteomes" id="UP000256977">
    <property type="component" value="Unassembled WGS sequence"/>
</dbReference>
<dbReference type="Gene3D" id="3.90.550.10">
    <property type="entry name" value="Spore Coat Polysaccharide Biosynthesis Protein SpsA, Chain A"/>
    <property type="match status" value="1"/>
</dbReference>
<dbReference type="GO" id="GO:0016779">
    <property type="term" value="F:nucleotidyltransferase activity"/>
    <property type="evidence" value="ECO:0007669"/>
    <property type="project" value="UniProtKB-KW"/>
</dbReference>
<dbReference type="SUPFAM" id="SSF53448">
    <property type="entry name" value="Nucleotide-diphospho-sugar transferases"/>
    <property type="match status" value="1"/>
</dbReference>
<accession>A0A3D9KDV1</accession>
<dbReference type="EMBL" id="QRDZ01000007">
    <property type="protein sequence ID" value="RED83977.1"/>
    <property type="molecule type" value="Genomic_DNA"/>
</dbReference>
<name>A0A3D9KDV1_9BACL</name>
<dbReference type="InterPro" id="IPR025877">
    <property type="entry name" value="MobA-like_NTP_Trfase"/>
</dbReference>
<evidence type="ECO:0000259" key="3">
    <source>
        <dbReference type="Pfam" id="PF12804"/>
    </source>
</evidence>
<comment type="caution">
    <text evidence="4">The sequence shown here is derived from an EMBL/GenBank/DDBJ whole genome shotgun (WGS) entry which is preliminary data.</text>
</comment>
<dbReference type="AlphaFoldDB" id="A0A3D9KDV1"/>
<sequence length="236" mass="27015">MTKAILMAAGRGTRISRDIDGNCKCTLDIGGTTLIRHTVEMLQRHGIEVHIVVGYQKERVINALTGLPVHFHENVFYSVTNSLASLWFAKEQLSGDSIILGNADVFWEENLLPILLEDERDCVMLSDSSRVEQGDYLFRVENGAVQEFGKGLDKNKANCEYVGLAKIQGSFIRECKSELLYMIENQRYNAWWEQILYNMIPGRSIWTGDVAGHFWAEIDFIEDYQRILDYRKGKLI</sequence>
<protein>
    <submittedName>
        <fullName evidence="4">Choline kinase</fullName>
    </submittedName>
</protein>
<dbReference type="RefSeq" id="WP_181917618.1">
    <property type="nucleotide sequence ID" value="NZ_QRDZ01000007.1"/>
</dbReference>
<keyword evidence="2" id="KW-0548">Nucleotidyltransferase</keyword>
<dbReference type="CDD" id="cd02523">
    <property type="entry name" value="PC_cytidylyltransferase"/>
    <property type="match status" value="1"/>
</dbReference>
<dbReference type="GO" id="GO:0016301">
    <property type="term" value="F:kinase activity"/>
    <property type="evidence" value="ECO:0007669"/>
    <property type="project" value="UniProtKB-KW"/>
</dbReference>
<organism evidence="4 5">
    <name type="scientific">Cohnella phaseoli</name>
    <dbReference type="NCBI Taxonomy" id="456490"/>
    <lineage>
        <taxon>Bacteria</taxon>
        <taxon>Bacillati</taxon>
        <taxon>Bacillota</taxon>
        <taxon>Bacilli</taxon>
        <taxon>Bacillales</taxon>
        <taxon>Paenibacillaceae</taxon>
        <taxon>Cohnella</taxon>
    </lineage>
</organism>
<gene>
    <name evidence="4" type="ORF">DFP98_10785</name>
</gene>
<dbReference type="PANTHER" id="PTHR43584">
    <property type="entry name" value="NUCLEOTIDYL TRANSFERASE"/>
    <property type="match status" value="1"/>
</dbReference>